<protein>
    <recommendedName>
        <fullName evidence="9">Arabinan endo-1,5-alpha-L-arabinosidase</fullName>
    </recommendedName>
</protein>
<dbReference type="Proteomes" id="UP000605427">
    <property type="component" value="Unassembled WGS sequence"/>
</dbReference>
<dbReference type="PANTHER" id="PTHR43772:SF2">
    <property type="entry name" value="PUTATIVE (AFU_ORTHOLOGUE AFUA_2G04480)-RELATED"/>
    <property type="match status" value="1"/>
</dbReference>
<dbReference type="Gene3D" id="2.115.10.20">
    <property type="entry name" value="Glycosyl hydrolase domain, family 43"/>
    <property type="match status" value="1"/>
</dbReference>
<evidence type="ECO:0000256" key="2">
    <source>
        <dbReference type="ARBA" id="ARBA00022651"/>
    </source>
</evidence>
<evidence type="ECO:0000313" key="8">
    <source>
        <dbReference type="Proteomes" id="UP000605427"/>
    </source>
</evidence>
<evidence type="ECO:0000256" key="1">
    <source>
        <dbReference type="ARBA" id="ARBA00009865"/>
    </source>
</evidence>
<dbReference type="SUPFAM" id="SSF75005">
    <property type="entry name" value="Arabinanase/levansucrase/invertase"/>
    <property type="match status" value="1"/>
</dbReference>
<evidence type="ECO:0000256" key="6">
    <source>
        <dbReference type="RuleBase" id="RU361187"/>
    </source>
</evidence>
<keyword evidence="2" id="KW-0624">Polysaccharide degradation</keyword>
<gene>
    <name evidence="7" type="ORF">GCM10007362_13170</name>
</gene>
<evidence type="ECO:0000256" key="3">
    <source>
        <dbReference type="ARBA" id="ARBA00022801"/>
    </source>
</evidence>
<organism evidence="7 8">
    <name type="scientific">Saccharibacillus endophyticus</name>
    <dbReference type="NCBI Taxonomy" id="2060666"/>
    <lineage>
        <taxon>Bacteria</taxon>
        <taxon>Bacillati</taxon>
        <taxon>Bacillota</taxon>
        <taxon>Bacilli</taxon>
        <taxon>Bacillales</taxon>
        <taxon>Paenibacillaceae</taxon>
        <taxon>Saccharibacillus</taxon>
    </lineage>
</organism>
<keyword evidence="4" id="KW-0119">Carbohydrate metabolism</keyword>
<accession>A0ABQ1ZRT6</accession>
<comment type="caution">
    <text evidence="7">The sequence shown here is derived from an EMBL/GenBank/DDBJ whole genome shotgun (WGS) entry which is preliminary data.</text>
</comment>
<dbReference type="InterPro" id="IPR052176">
    <property type="entry name" value="Glycosyl_Hydrlase_43_Enz"/>
</dbReference>
<dbReference type="EMBL" id="BMDD01000001">
    <property type="protein sequence ID" value="GGH73760.1"/>
    <property type="molecule type" value="Genomic_DNA"/>
</dbReference>
<evidence type="ECO:0000313" key="7">
    <source>
        <dbReference type="EMBL" id="GGH73760.1"/>
    </source>
</evidence>
<evidence type="ECO:0000256" key="4">
    <source>
        <dbReference type="ARBA" id="ARBA00023277"/>
    </source>
</evidence>
<dbReference type="InterPro" id="IPR023296">
    <property type="entry name" value="Glyco_hydro_beta-prop_sf"/>
</dbReference>
<keyword evidence="5 6" id="KW-0326">Glycosidase</keyword>
<keyword evidence="3 6" id="KW-0378">Hydrolase</keyword>
<keyword evidence="8" id="KW-1185">Reference proteome</keyword>
<comment type="similarity">
    <text evidence="1 6">Belongs to the glycosyl hydrolase 43 family.</text>
</comment>
<dbReference type="InterPro" id="IPR006710">
    <property type="entry name" value="Glyco_hydro_43"/>
</dbReference>
<proteinExistence type="inferred from homology"/>
<evidence type="ECO:0008006" key="9">
    <source>
        <dbReference type="Google" id="ProtNLM"/>
    </source>
</evidence>
<sequence length="302" mass="34324">MQHSQSNVDARAANPLSPGWYADPEARIFEGNYWIYPTHSAIYEEQTFFDAFWSKDLKEWHKAERILEIEQISWAEKALWAPSSIEVGGRYYLYFCANDIQSDDEVGGIGVAVADRPEGPFRDALGRPLIDRFHYGAQPIDPHVFADDDGQAYLFYGGWGHCNVAKLNRDMTSVDAFEDGSTFKSVTPEHYVEGPCMFKRGGRYYFMWAEGGWGGPDYSVAYAISDAPLGPFERIGKILQQDPDVATGAGHHGLFVPQEEDGEWWIVYHRRPLGETDRNHRVLCMDRMFFAEDGTILPVKMT</sequence>
<dbReference type="RefSeq" id="WP_172247024.1">
    <property type="nucleotide sequence ID" value="NZ_BMDD01000001.1"/>
</dbReference>
<name>A0ABQ1ZRT6_9BACL</name>
<evidence type="ECO:0000256" key="5">
    <source>
        <dbReference type="ARBA" id="ARBA00023295"/>
    </source>
</evidence>
<dbReference type="Pfam" id="PF04616">
    <property type="entry name" value="Glyco_hydro_43"/>
    <property type="match status" value="1"/>
</dbReference>
<keyword evidence="2" id="KW-0858">Xylan degradation</keyword>
<dbReference type="CDD" id="cd18827">
    <property type="entry name" value="GH43_XlnD-like"/>
    <property type="match status" value="1"/>
</dbReference>
<reference evidence="8" key="1">
    <citation type="journal article" date="2019" name="Int. J. Syst. Evol. Microbiol.">
        <title>The Global Catalogue of Microorganisms (GCM) 10K type strain sequencing project: providing services to taxonomists for standard genome sequencing and annotation.</title>
        <authorList>
            <consortium name="The Broad Institute Genomics Platform"/>
            <consortium name="The Broad Institute Genome Sequencing Center for Infectious Disease"/>
            <person name="Wu L."/>
            <person name="Ma J."/>
        </authorList>
    </citation>
    <scope>NUCLEOTIDE SEQUENCE [LARGE SCALE GENOMIC DNA]</scope>
    <source>
        <strain evidence="8">CCM 8702</strain>
    </source>
</reference>
<dbReference type="PANTHER" id="PTHR43772">
    <property type="entry name" value="ENDO-1,4-BETA-XYLANASE"/>
    <property type="match status" value="1"/>
</dbReference>